<evidence type="ECO:0000313" key="1">
    <source>
        <dbReference type="EMBL" id="PRQ45351.1"/>
    </source>
</evidence>
<name>A0A2P6RG02_ROSCH</name>
<dbReference type="Gramene" id="PRQ45351">
    <property type="protein sequence ID" value="PRQ45351"/>
    <property type="gene ID" value="RchiOBHm_Chr3g0490381"/>
</dbReference>
<comment type="caution">
    <text evidence="1">The sequence shown here is derived from an EMBL/GenBank/DDBJ whole genome shotgun (WGS) entry which is preliminary data.</text>
</comment>
<proteinExistence type="predicted"/>
<protein>
    <submittedName>
        <fullName evidence="1">Uncharacterized protein</fullName>
    </submittedName>
</protein>
<dbReference type="AlphaFoldDB" id="A0A2P6RG02"/>
<organism evidence="1 2">
    <name type="scientific">Rosa chinensis</name>
    <name type="common">China rose</name>
    <dbReference type="NCBI Taxonomy" id="74649"/>
    <lineage>
        <taxon>Eukaryota</taxon>
        <taxon>Viridiplantae</taxon>
        <taxon>Streptophyta</taxon>
        <taxon>Embryophyta</taxon>
        <taxon>Tracheophyta</taxon>
        <taxon>Spermatophyta</taxon>
        <taxon>Magnoliopsida</taxon>
        <taxon>eudicotyledons</taxon>
        <taxon>Gunneridae</taxon>
        <taxon>Pentapetalae</taxon>
        <taxon>rosids</taxon>
        <taxon>fabids</taxon>
        <taxon>Rosales</taxon>
        <taxon>Rosaceae</taxon>
        <taxon>Rosoideae</taxon>
        <taxon>Rosoideae incertae sedis</taxon>
        <taxon>Rosa</taxon>
    </lineage>
</organism>
<keyword evidence="2" id="KW-1185">Reference proteome</keyword>
<dbReference type="Proteomes" id="UP000238479">
    <property type="component" value="Chromosome 3"/>
</dbReference>
<accession>A0A2P6RG02</accession>
<evidence type="ECO:0000313" key="2">
    <source>
        <dbReference type="Proteomes" id="UP000238479"/>
    </source>
</evidence>
<reference evidence="1 2" key="1">
    <citation type="journal article" date="2018" name="Nat. Genet.">
        <title>The Rosa genome provides new insights in the design of modern roses.</title>
        <authorList>
            <person name="Bendahmane M."/>
        </authorList>
    </citation>
    <scope>NUCLEOTIDE SEQUENCE [LARGE SCALE GENOMIC DNA]</scope>
    <source>
        <strain evidence="2">cv. Old Blush</strain>
    </source>
</reference>
<sequence>MEAVSFWCFSCKSFHKFLIGDRLEQKISPASLTWKHKVPAKVKVSRWLVHSWEDEYLRYVSM</sequence>
<gene>
    <name evidence="1" type="ORF">RchiOBHm_Chr3g0490381</name>
</gene>
<dbReference type="EMBL" id="PDCK01000041">
    <property type="protein sequence ID" value="PRQ45351.1"/>
    <property type="molecule type" value="Genomic_DNA"/>
</dbReference>